<dbReference type="Proteomes" id="UP000295087">
    <property type="component" value="Unassembled WGS sequence"/>
</dbReference>
<evidence type="ECO:0000313" key="2">
    <source>
        <dbReference type="Proteomes" id="UP000295087"/>
    </source>
</evidence>
<comment type="caution">
    <text evidence="1">The sequence shown here is derived from an EMBL/GenBank/DDBJ whole genome shotgun (WGS) entry which is preliminary data.</text>
</comment>
<keyword evidence="2" id="KW-1185">Reference proteome</keyword>
<sequence>MSHTNIQVAALSVTVSVIGVAALVAAAETGIDVRVEQWVRRMRMSPTERAEFDELETQIEQANQARTAYLEARQAENRAKFRADLLVAVNGRYVRDMTELTVPELVAEIAAVKQWLRTERQTQSYGATPEAVEHRAAIEARAGHLDALNVEFNARNDWRRKDITRLDRQRLRAGAEMVRDGSEWPNLPSLTAL</sequence>
<accession>A0A4R6PM67</accession>
<dbReference type="EMBL" id="SNXK01000003">
    <property type="protein sequence ID" value="TDP38753.1"/>
    <property type="molecule type" value="Genomic_DNA"/>
</dbReference>
<name>A0A4R6PM67_NOCIG</name>
<gene>
    <name evidence="1" type="ORF">DFR75_103410</name>
</gene>
<dbReference type="RefSeq" id="WP_067486831.1">
    <property type="nucleotide sequence ID" value="NZ_SNXK01000003.1"/>
</dbReference>
<reference evidence="1 2" key="1">
    <citation type="submission" date="2019-03" db="EMBL/GenBank/DDBJ databases">
        <title>Genomic Encyclopedia of Type Strains, Phase IV (KMG-IV): sequencing the most valuable type-strain genomes for metagenomic binning, comparative biology and taxonomic classification.</title>
        <authorList>
            <person name="Goeker M."/>
        </authorList>
    </citation>
    <scope>NUCLEOTIDE SEQUENCE [LARGE SCALE GENOMIC DNA]</scope>
    <source>
        <strain evidence="1 2">DSM 44496</strain>
    </source>
</reference>
<evidence type="ECO:0000313" key="1">
    <source>
        <dbReference type="EMBL" id="TDP38753.1"/>
    </source>
</evidence>
<protein>
    <submittedName>
        <fullName evidence="1">Uncharacterized protein</fullName>
    </submittedName>
</protein>
<dbReference type="AlphaFoldDB" id="A0A4R6PM67"/>
<organism evidence="1 2">
    <name type="scientific">Nocardia ignorata</name>
    <dbReference type="NCBI Taxonomy" id="145285"/>
    <lineage>
        <taxon>Bacteria</taxon>
        <taxon>Bacillati</taxon>
        <taxon>Actinomycetota</taxon>
        <taxon>Actinomycetes</taxon>
        <taxon>Mycobacteriales</taxon>
        <taxon>Nocardiaceae</taxon>
        <taxon>Nocardia</taxon>
    </lineage>
</organism>
<proteinExistence type="predicted"/>